<evidence type="ECO:0000256" key="6">
    <source>
        <dbReference type="SAM" id="Phobius"/>
    </source>
</evidence>
<dbReference type="Proteomes" id="UP000195696">
    <property type="component" value="Unassembled WGS sequence"/>
</dbReference>
<evidence type="ECO:0000256" key="2">
    <source>
        <dbReference type="ARBA" id="ARBA00022692"/>
    </source>
</evidence>
<evidence type="ECO:0000256" key="5">
    <source>
        <dbReference type="ARBA" id="ARBA00023136"/>
    </source>
</evidence>
<evidence type="ECO:0000256" key="3">
    <source>
        <dbReference type="ARBA" id="ARBA00022960"/>
    </source>
</evidence>
<dbReference type="AlphaFoldDB" id="A0A1G4EVP1"/>
<evidence type="ECO:0000256" key="1">
    <source>
        <dbReference type="ARBA" id="ARBA00004141"/>
    </source>
</evidence>
<keyword evidence="5 6" id="KW-0472">Membrane</keyword>
<feature type="transmembrane region" description="Helical" evidence="6">
    <location>
        <begin position="290"/>
        <end position="316"/>
    </location>
</feature>
<dbReference type="GO" id="GO:0005886">
    <property type="term" value="C:plasma membrane"/>
    <property type="evidence" value="ECO:0007669"/>
    <property type="project" value="TreeGrafter"/>
</dbReference>
<dbReference type="GO" id="GO:0008360">
    <property type="term" value="P:regulation of cell shape"/>
    <property type="evidence" value="ECO:0007669"/>
    <property type="project" value="UniProtKB-KW"/>
</dbReference>
<proteinExistence type="predicted"/>
<dbReference type="PANTHER" id="PTHR30474:SF1">
    <property type="entry name" value="PEPTIDOGLYCAN GLYCOSYLTRANSFERASE MRDB"/>
    <property type="match status" value="1"/>
</dbReference>
<feature type="transmembrane region" description="Helical" evidence="6">
    <location>
        <begin position="366"/>
        <end position="386"/>
    </location>
</feature>
<protein>
    <recommendedName>
        <fullName evidence="9">Cell division protein, FtsW/RodA/SpoVE</fullName>
    </recommendedName>
</protein>
<feature type="transmembrane region" description="Helical" evidence="6">
    <location>
        <begin position="81"/>
        <end position="100"/>
    </location>
</feature>
<evidence type="ECO:0008006" key="9">
    <source>
        <dbReference type="Google" id="ProtNLM"/>
    </source>
</evidence>
<name>A0A1G4EVP1_BACMY</name>
<feature type="transmembrane region" description="Helical" evidence="6">
    <location>
        <begin position="201"/>
        <end position="221"/>
    </location>
</feature>
<feature type="transmembrane region" description="Helical" evidence="6">
    <location>
        <begin position="328"/>
        <end position="346"/>
    </location>
</feature>
<feature type="transmembrane region" description="Helical" evidence="6">
    <location>
        <begin position="50"/>
        <end position="69"/>
    </location>
</feature>
<dbReference type="GO" id="GO:0051301">
    <property type="term" value="P:cell division"/>
    <property type="evidence" value="ECO:0007669"/>
    <property type="project" value="InterPro"/>
</dbReference>
<dbReference type="PROSITE" id="PS00428">
    <property type="entry name" value="FTSW_RODA_SPOVE"/>
    <property type="match status" value="1"/>
</dbReference>
<organism evidence="7 8">
    <name type="scientific">Bacillus mycoides</name>
    <dbReference type="NCBI Taxonomy" id="1405"/>
    <lineage>
        <taxon>Bacteria</taxon>
        <taxon>Bacillati</taxon>
        <taxon>Bacillota</taxon>
        <taxon>Bacilli</taxon>
        <taxon>Bacillales</taxon>
        <taxon>Bacillaceae</taxon>
        <taxon>Bacillus</taxon>
        <taxon>Bacillus cereus group</taxon>
    </lineage>
</organism>
<dbReference type="InterPro" id="IPR001182">
    <property type="entry name" value="FtsW/RodA"/>
</dbReference>
<keyword evidence="3" id="KW-0133">Cell shape</keyword>
<dbReference type="GO" id="GO:0015648">
    <property type="term" value="F:lipid-linked peptidoglycan transporter activity"/>
    <property type="evidence" value="ECO:0007669"/>
    <property type="project" value="TreeGrafter"/>
</dbReference>
<comment type="subcellular location">
    <subcellularLocation>
        <location evidence="1">Membrane</location>
        <topology evidence="1">Multi-pass membrane protein</topology>
    </subcellularLocation>
</comment>
<evidence type="ECO:0000313" key="7">
    <source>
        <dbReference type="EMBL" id="SCB70099.1"/>
    </source>
</evidence>
<feature type="transmembrane region" description="Helical" evidence="6">
    <location>
        <begin position="21"/>
        <end position="38"/>
    </location>
</feature>
<keyword evidence="4 6" id="KW-1133">Transmembrane helix</keyword>
<reference evidence="7 8" key="1">
    <citation type="submission" date="2016-08" db="EMBL/GenBank/DDBJ databases">
        <authorList>
            <person name="Seilhamer J.J."/>
        </authorList>
    </citation>
    <scope>NUCLEOTIDE SEQUENCE [LARGE SCALE GENOMIC DNA]</scope>
    <source>
        <strain evidence="7 8">SDA_GO95</strain>
    </source>
</reference>
<accession>A0A1G4EVP1</accession>
<dbReference type="GO" id="GO:0032153">
    <property type="term" value="C:cell division site"/>
    <property type="evidence" value="ECO:0007669"/>
    <property type="project" value="TreeGrafter"/>
</dbReference>
<sequence length="398" mass="43907">MFQEDVMKRSTEFLKSLDVKLILILCALCVTSIAAIYSSQQTGQYGDANFAMKQGVNYIIGVVLLLLVASIDLDQWQKLSWPLYIAGFGSLILLKILPVSSFTPEKLGAKRWFVFPVAGQIQPSEFFKISLLLIIASLAVKHNAQYMARTFQTDLKLVGKIMLVSLPPMAVVYSQPDTGMVFLYAAAIACILFMSGIQKKLIAICTVIPVTILSTLIFIFVKYPDFFFNKLVTLLKPHQQSRIIGWLDPFENANEGYQTQQSILAVGSGGMEGKGYGEGSVYIPEKHTDFIFATIAEEGGFIVAALVVFLFLLLLYRTIIIGYSADNLFGTLLCAGSIGILTVQIFQNIGMIVGLMPVKGIALPFLSYGGSSLFSNMIMMGLILSVRKTYKKYMFSVK</sequence>
<evidence type="ECO:0000256" key="4">
    <source>
        <dbReference type="ARBA" id="ARBA00022989"/>
    </source>
</evidence>
<dbReference type="Pfam" id="PF01098">
    <property type="entry name" value="FTSW_RODA_SPOVE"/>
    <property type="match status" value="1"/>
</dbReference>
<gene>
    <name evidence="7" type="ORF">BWGO95_04267</name>
</gene>
<keyword evidence="2 6" id="KW-0812">Transmembrane</keyword>
<dbReference type="EMBL" id="FMAK01000051">
    <property type="protein sequence ID" value="SCB70099.1"/>
    <property type="molecule type" value="Genomic_DNA"/>
</dbReference>
<evidence type="ECO:0000313" key="8">
    <source>
        <dbReference type="Proteomes" id="UP000195696"/>
    </source>
</evidence>
<feature type="transmembrane region" description="Helical" evidence="6">
    <location>
        <begin position="179"/>
        <end position="194"/>
    </location>
</feature>
<dbReference type="InterPro" id="IPR018365">
    <property type="entry name" value="Cell_cycle_FtsW-rel_CS"/>
</dbReference>
<dbReference type="PANTHER" id="PTHR30474">
    <property type="entry name" value="CELL CYCLE PROTEIN"/>
    <property type="match status" value="1"/>
</dbReference>